<sequence length="57" mass="5575">MCAQCASTGVITTAAAATGARVWIAAYAPVWLTPVRKRAISGVAVVAGVIGAGLFAG</sequence>
<evidence type="ECO:0000313" key="2">
    <source>
        <dbReference type="EMBL" id="CAA9474495.1"/>
    </source>
</evidence>
<feature type="transmembrane region" description="Helical" evidence="1">
    <location>
        <begin position="39"/>
        <end position="56"/>
    </location>
</feature>
<proteinExistence type="predicted"/>
<organism evidence="2">
    <name type="scientific">uncultured Solirubrobacteraceae bacterium</name>
    <dbReference type="NCBI Taxonomy" id="1162706"/>
    <lineage>
        <taxon>Bacteria</taxon>
        <taxon>Bacillati</taxon>
        <taxon>Actinomycetota</taxon>
        <taxon>Thermoleophilia</taxon>
        <taxon>Solirubrobacterales</taxon>
        <taxon>Solirubrobacteraceae</taxon>
        <taxon>environmental samples</taxon>
    </lineage>
</organism>
<dbReference type="AlphaFoldDB" id="A0A6J4RM29"/>
<keyword evidence="1" id="KW-0812">Transmembrane</keyword>
<name>A0A6J4RM29_9ACTN</name>
<dbReference type="EMBL" id="CADCVL010000166">
    <property type="protein sequence ID" value="CAA9474495.1"/>
    <property type="molecule type" value="Genomic_DNA"/>
</dbReference>
<evidence type="ECO:0000256" key="1">
    <source>
        <dbReference type="SAM" id="Phobius"/>
    </source>
</evidence>
<protein>
    <submittedName>
        <fullName evidence="2">Uncharacterized protein</fullName>
    </submittedName>
</protein>
<reference evidence="2" key="1">
    <citation type="submission" date="2020-02" db="EMBL/GenBank/DDBJ databases">
        <authorList>
            <person name="Meier V. D."/>
        </authorList>
    </citation>
    <scope>NUCLEOTIDE SEQUENCE</scope>
    <source>
        <strain evidence="2">AVDCRST_MAG65</strain>
    </source>
</reference>
<keyword evidence="1" id="KW-1133">Transmembrane helix</keyword>
<accession>A0A6J4RM29</accession>
<keyword evidence="1" id="KW-0472">Membrane</keyword>
<gene>
    <name evidence="2" type="ORF">AVDCRST_MAG65-1015</name>
</gene>